<evidence type="ECO:0000259" key="1">
    <source>
        <dbReference type="Pfam" id="PF05050"/>
    </source>
</evidence>
<keyword evidence="2" id="KW-0808">Transferase</keyword>
<dbReference type="GO" id="GO:0008168">
    <property type="term" value="F:methyltransferase activity"/>
    <property type="evidence" value="ECO:0007669"/>
    <property type="project" value="UniProtKB-KW"/>
</dbReference>
<dbReference type="InterPro" id="IPR006342">
    <property type="entry name" value="FkbM_mtfrase"/>
</dbReference>
<gene>
    <name evidence="2" type="ORF">SAMN05444363_2311</name>
</gene>
<dbReference type="Proteomes" id="UP000184488">
    <property type="component" value="Unassembled WGS sequence"/>
</dbReference>
<dbReference type="Gene3D" id="3.40.50.150">
    <property type="entry name" value="Vaccinia Virus protein VP39"/>
    <property type="match status" value="1"/>
</dbReference>
<dbReference type="STRING" id="415425.SAMN05444363_2311"/>
<dbReference type="PANTHER" id="PTHR34203:SF15">
    <property type="entry name" value="SLL1173 PROTEIN"/>
    <property type="match status" value="1"/>
</dbReference>
<dbReference type="SUPFAM" id="SSF53335">
    <property type="entry name" value="S-adenosyl-L-methionine-dependent methyltransferases"/>
    <property type="match status" value="1"/>
</dbReference>
<keyword evidence="3" id="KW-1185">Reference proteome</keyword>
<proteinExistence type="predicted"/>
<accession>A0A1M6FRT2</accession>
<dbReference type="Pfam" id="PF05050">
    <property type="entry name" value="Methyltransf_21"/>
    <property type="match status" value="1"/>
</dbReference>
<dbReference type="RefSeq" id="WP_073311600.1">
    <property type="nucleotide sequence ID" value="NZ_FQZI01000004.1"/>
</dbReference>
<keyword evidence="2" id="KW-0489">Methyltransferase</keyword>
<dbReference type="InterPro" id="IPR052514">
    <property type="entry name" value="SAM-dependent_MTase"/>
</dbReference>
<dbReference type="AlphaFoldDB" id="A0A1M6FRT2"/>
<name>A0A1M6FRT2_9FLAO</name>
<organism evidence="2 3">
    <name type="scientific">Flavobacterium terrae</name>
    <dbReference type="NCBI Taxonomy" id="415425"/>
    <lineage>
        <taxon>Bacteria</taxon>
        <taxon>Pseudomonadati</taxon>
        <taxon>Bacteroidota</taxon>
        <taxon>Flavobacteriia</taxon>
        <taxon>Flavobacteriales</taxon>
        <taxon>Flavobacteriaceae</taxon>
        <taxon>Flavobacterium</taxon>
    </lineage>
</organism>
<dbReference type="GO" id="GO:0032259">
    <property type="term" value="P:methylation"/>
    <property type="evidence" value="ECO:0007669"/>
    <property type="project" value="UniProtKB-KW"/>
</dbReference>
<dbReference type="CDD" id="cd02440">
    <property type="entry name" value="AdoMet_MTases"/>
    <property type="match status" value="1"/>
</dbReference>
<dbReference type="InterPro" id="IPR029063">
    <property type="entry name" value="SAM-dependent_MTases_sf"/>
</dbReference>
<evidence type="ECO:0000313" key="2">
    <source>
        <dbReference type="EMBL" id="SHJ00438.1"/>
    </source>
</evidence>
<dbReference type="NCBIfam" id="TIGR01444">
    <property type="entry name" value="fkbM_fam"/>
    <property type="match status" value="1"/>
</dbReference>
<dbReference type="EMBL" id="FQZI01000004">
    <property type="protein sequence ID" value="SHJ00438.1"/>
    <property type="molecule type" value="Genomic_DNA"/>
</dbReference>
<dbReference type="OrthoDB" id="9812600at2"/>
<protein>
    <submittedName>
        <fullName evidence="2">Methyltransferase, FkbM family</fullName>
    </submittedName>
</protein>
<reference evidence="3" key="1">
    <citation type="submission" date="2016-11" db="EMBL/GenBank/DDBJ databases">
        <authorList>
            <person name="Varghese N."/>
            <person name="Submissions S."/>
        </authorList>
    </citation>
    <scope>NUCLEOTIDE SEQUENCE [LARGE SCALE GENOMIC DNA]</scope>
    <source>
        <strain evidence="3">DSM 18829</strain>
    </source>
</reference>
<dbReference type="PANTHER" id="PTHR34203">
    <property type="entry name" value="METHYLTRANSFERASE, FKBM FAMILY PROTEIN"/>
    <property type="match status" value="1"/>
</dbReference>
<evidence type="ECO:0000313" key="3">
    <source>
        <dbReference type="Proteomes" id="UP000184488"/>
    </source>
</evidence>
<feature type="domain" description="Methyltransferase FkbM" evidence="1">
    <location>
        <begin position="95"/>
        <end position="251"/>
    </location>
</feature>
<sequence>MLKVIKKIYTYIFKKKLSPDDFFEREVAKNKLIQNIEKNENHFLIKTPNLSLVVRNQNHSDFSVFKQVFNKKEYKAITSYLKINLVKNDKMTLIDAGANVGYTSIFFLNEIKNIQVYGIEPSKDNMEVYKKNVDLNNYKKNVFFYENALSGIENKSFSLNNSFRDGKDWSIATSENIDGEIKGITINQIIKEHELEHISCLKIDIEGAERFIFTYDNDLSFLNITYLIAIEIHDEYDCRKTIYEILKEYNFVLFETGELTIGINKKFI</sequence>